<dbReference type="Pfam" id="PF00239">
    <property type="entry name" value="Resolvase"/>
    <property type="match status" value="1"/>
</dbReference>
<dbReference type="FunFam" id="3.40.50.1390:FF:000001">
    <property type="entry name" value="DNA recombinase"/>
    <property type="match status" value="1"/>
</dbReference>
<sequence>MSKIGYVRVSTVDQNTDRQEIALSELGIQKLFIEKVSGKNTERPQFKKMMEYIREGDILYIESISRLARSTRDLLSIVQQLQDKKVDLVSLKENIDTATPQGRFVLTIFGALSELERESILQRQSEGIAAARLKGKKFGRPRVEKPKEWDKVIKLWKSKEISAIEAMNRLNMNRGTFYRRIKDT</sequence>
<keyword evidence="3" id="KW-0238">DNA-binding</keyword>
<feature type="active site" description="O-(5'-phospho-DNA)-serine intermediate" evidence="5 6">
    <location>
        <position position="10"/>
    </location>
</feature>
<dbReference type="PROSITE" id="PS51736">
    <property type="entry name" value="RECOMBINASES_3"/>
    <property type="match status" value="1"/>
</dbReference>
<dbReference type="InterPro" id="IPR050639">
    <property type="entry name" value="SSR_resolvase"/>
</dbReference>
<evidence type="ECO:0000259" key="7">
    <source>
        <dbReference type="PROSITE" id="PS51736"/>
    </source>
</evidence>
<evidence type="ECO:0000256" key="5">
    <source>
        <dbReference type="PIRSR" id="PIRSR606118-50"/>
    </source>
</evidence>
<gene>
    <name evidence="8" type="ORF">Ctaglu_47260</name>
</gene>
<keyword evidence="2" id="KW-0229">DNA integration</keyword>
<dbReference type="GO" id="GO:0000150">
    <property type="term" value="F:DNA strand exchange activity"/>
    <property type="evidence" value="ECO:0007669"/>
    <property type="project" value="InterPro"/>
</dbReference>
<proteinExistence type="inferred from homology"/>
<evidence type="ECO:0000256" key="6">
    <source>
        <dbReference type="PROSITE-ProRule" id="PRU10137"/>
    </source>
</evidence>
<evidence type="ECO:0000256" key="4">
    <source>
        <dbReference type="ARBA" id="ARBA00023172"/>
    </source>
</evidence>
<dbReference type="InterPro" id="IPR006118">
    <property type="entry name" value="Recombinase_CS"/>
</dbReference>
<dbReference type="AlphaFoldDB" id="A0A401UU81"/>
<dbReference type="SUPFAM" id="SSF53041">
    <property type="entry name" value="Resolvase-like"/>
    <property type="match status" value="1"/>
</dbReference>
<dbReference type="PROSITE" id="PS00397">
    <property type="entry name" value="RECOMBINASES_1"/>
    <property type="match status" value="1"/>
</dbReference>
<organism evidence="8 9">
    <name type="scientific">Clostridium tagluense</name>
    <dbReference type="NCBI Taxonomy" id="360422"/>
    <lineage>
        <taxon>Bacteria</taxon>
        <taxon>Bacillati</taxon>
        <taxon>Bacillota</taxon>
        <taxon>Clostridia</taxon>
        <taxon>Eubacteriales</taxon>
        <taxon>Clostridiaceae</taxon>
        <taxon>Clostridium</taxon>
    </lineage>
</organism>
<comment type="similarity">
    <text evidence="1">Belongs to the site-specific recombinase resolvase family.</text>
</comment>
<dbReference type="InterPro" id="IPR006119">
    <property type="entry name" value="Resolv_N"/>
</dbReference>
<evidence type="ECO:0000256" key="2">
    <source>
        <dbReference type="ARBA" id="ARBA00022908"/>
    </source>
</evidence>
<feature type="domain" description="Resolvase/invertase-type recombinase catalytic" evidence="7">
    <location>
        <begin position="2"/>
        <end position="135"/>
    </location>
</feature>
<dbReference type="PANTHER" id="PTHR30461:SF2">
    <property type="entry name" value="SERINE RECOMBINASE PINE-RELATED"/>
    <property type="match status" value="1"/>
</dbReference>
<dbReference type="CDD" id="cd03768">
    <property type="entry name" value="SR_ResInv"/>
    <property type="match status" value="1"/>
</dbReference>
<dbReference type="Proteomes" id="UP000287872">
    <property type="component" value="Unassembled WGS sequence"/>
</dbReference>
<dbReference type="OrthoDB" id="9797501at2"/>
<comment type="caution">
    <text evidence="8">The sequence shown here is derived from an EMBL/GenBank/DDBJ whole genome shotgun (WGS) entry which is preliminary data.</text>
</comment>
<accession>A0A401UU81</accession>
<name>A0A401UU81_9CLOT</name>
<evidence type="ECO:0000313" key="9">
    <source>
        <dbReference type="Proteomes" id="UP000287872"/>
    </source>
</evidence>
<dbReference type="GO" id="GO:0015074">
    <property type="term" value="P:DNA integration"/>
    <property type="evidence" value="ECO:0007669"/>
    <property type="project" value="UniProtKB-KW"/>
</dbReference>
<evidence type="ECO:0000256" key="3">
    <source>
        <dbReference type="ARBA" id="ARBA00023125"/>
    </source>
</evidence>
<evidence type="ECO:0000256" key="1">
    <source>
        <dbReference type="ARBA" id="ARBA00009913"/>
    </source>
</evidence>
<dbReference type="GO" id="GO:0003677">
    <property type="term" value="F:DNA binding"/>
    <property type="evidence" value="ECO:0007669"/>
    <property type="project" value="UniProtKB-KW"/>
</dbReference>
<dbReference type="PANTHER" id="PTHR30461">
    <property type="entry name" value="DNA-INVERTASE FROM LAMBDOID PROPHAGE"/>
    <property type="match status" value="1"/>
</dbReference>
<dbReference type="RefSeq" id="WP_125006349.1">
    <property type="nucleotide sequence ID" value="NZ_BHYK01000057.1"/>
</dbReference>
<dbReference type="InterPro" id="IPR036162">
    <property type="entry name" value="Resolvase-like_N_sf"/>
</dbReference>
<keyword evidence="4" id="KW-0233">DNA recombination</keyword>
<dbReference type="Gene3D" id="3.40.50.1390">
    <property type="entry name" value="Resolvase, N-terminal catalytic domain"/>
    <property type="match status" value="1"/>
</dbReference>
<reference evidence="8 9" key="1">
    <citation type="submission" date="2018-11" db="EMBL/GenBank/DDBJ databases">
        <title>Genome sequencing and assembly of Clostridium tagluense strain A121.</title>
        <authorList>
            <person name="Murakami T."/>
            <person name="Segawa T."/>
            <person name="Shcherbakova V.A."/>
            <person name="Mori H."/>
            <person name="Yoshimura Y."/>
        </authorList>
    </citation>
    <scope>NUCLEOTIDE SEQUENCE [LARGE SCALE GENOMIC DNA]</scope>
    <source>
        <strain evidence="8 9">A121</strain>
    </source>
</reference>
<dbReference type="EMBL" id="BHYK01000057">
    <property type="protein sequence ID" value="GCD13103.1"/>
    <property type="molecule type" value="Genomic_DNA"/>
</dbReference>
<evidence type="ECO:0000313" key="8">
    <source>
        <dbReference type="EMBL" id="GCD13103.1"/>
    </source>
</evidence>
<keyword evidence="9" id="KW-1185">Reference proteome</keyword>
<dbReference type="SMART" id="SM00857">
    <property type="entry name" value="Resolvase"/>
    <property type="match status" value="1"/>
</dbReference>
<protein>
    <recommendedName>
        <fullName evidence="7">Resolvase/invertase-type recombinase catalytic domain-containing protein</fullName>
    </recommendedName>
</protein>